<evidence type="ECO:0000256" key="2">
    <source>
        <dbReference type="ARBA" id="ARBA00022771"/>
    </source>
</evidence>
<name>A0A0A8KYW5_9SACH</name>
<dbReference type="Proteomes" id="UP000031516">
    <property type="component" value="Unassembled WGS sequence"/>
</dbReference>
<feature type="compositionally biased region" description="Low complexity" evidence="5">
    <location>
        <begin position="18"/>
        <end position="36"/>
    </location>
</feature>
<dbReference type="AlphaFoldDB" id="A0A0A8KYW5"/>
<feature type="region of interest" description="Disordered" evidence="5">
    <location>
        <begin position="1"/>
        <end position="40"/>
    </location>
</feature>
<dbReference type="CDD" id="cd00202">
    <property type="entry name" value="ZnF_GATA"/>
    <property type="match status" value="1"/>
</dbReference>
<evidence type="ECO:0000313" key="8">
    <source>
        <dbReference type="Proteomes" id="UP000031516"/>
    </source>
</evidence>
<dbReference type="InterPro" id="IPR013088">
    <property type="entry name" value="Znf_NHR/GATA"/>
</dbReference>
<feature type="domain" description="GATA-type" evidence="6">
    <location>
        <begin position="293"/>
        <end position="323"/>
    </location>
</feature>
<reference evidence="7 8" key="1">
    <citation type="submission" date="2014-03" db="EMBL/GenBank/DDBJ databases">
        <title>The genome of Kluyveromyces dobzhanskii.</title>
        <authorList>
            <person name="Nystedt B."/>
            <person name="Astrom S."/>
        </authorList>
    </citation>
    <scope>NUCLEOTIDE SEQUENCE [LARGE SCALE GENOMIC DNA]</scope>
    <source>
        <strain evidence="7 8">CBS 2104</strain>
    </source>
</reference>
<accession>A0A0A8KYW5</accession>
<dbReference type="GO" id="GO:0006355">
    <property type="term" value="P:regulation of DNA-templated transcription"/>
    <property type="evidence" value="ECO:0007669"/>
    <property type="project" value="InterPro"/>
</dbReference>
<dbReference type="SMART" id="SM00401">
    <property type="entry name" value="ZnF_GATA"/>
    <property type="match status" value="1"/>
</dbReference>
<evidence type="ECO:0000256" key="4">
    <source>
        <dbReference type="PROSITE-ProRule" id="PRU00094"/>
    </source>
</evidence>
<feature type="region of interest" description="Disordered" evidence="5">
    <location>
        <begin position="228"/>
        <end position="256"/>
    </location>
</feature>
<comment type="caution">
    <text evidence="7">The sequence shown here is derived from an EMBL/GenBank/DDBJ whole genome shotgun (WGS) entry which is preliminary data.</text>
</comment>
<dbReference type="PANTHER" id="PTHR45658">
    <property type="entry name" value="GATA TRANSCRIPTION FACTOR"/>
    <property type="match status" value="1"/>
</dbReference>
<dbReference type="SUPFAM" id="SSF57716">
    <property type="entry name" value="Glucocorticoid receptor-like (DNA-binding domain)"/>
    <property type="match status" value="1"/>
</dbReference>
<evidence type="ECO:0000259" key="6">
    <source>
        <dbReference type="PROSITE" id="PS50114"/>
    </source>
</evidence>
<organism evidence="7 8">
    <name type="scientific">Kluyveromyces dobzhanskii CBS 2104</name>
    <dbReference type="NCBI Taxonomy" id="1427455"/>
    <lineage>
        <taxon>Eukaryota</taxon>
        <taxon>Fungi</taxon>
        <taxon>Dikarya</taxon>
        <taxon>Ascomycota</taxon>
        <taxon>Saccharomycotina</taxon>
        <taxon>Saccharomycetes</taxon>
        <taxon>Saccharomycetales</taxon>
        <taxon>Saccharomycetaceae</taxon>
        <taxon>Kluyveromyces</taxon>
    </lineage>
</organism>
<keyword evidence="3" id="KW-0862">Zinc</keyword>
<evidence type="ECO:0000313" key="7">
    <source>
        <dbReference type="EMBL" id="CDO91785.1"/>
    </source>
</evidence>
<dbReference type="PANTHER" id="PTHR45658:SF18">
    <property type="entry name" value="PROTEIN GAT2"/>
    <property type="match status" value="1"/>
</dbReference>
<sequence length="385" mass="43335">MTFMETMTALPAHKESQSPKTSSATPSATTPSKRPPLLAQRRGYHSVTSIPNLLNYDGQANSGIRTAGASQSNLTVSTTGDSLFSSSKSSPQYHYGGRYRSGSLDFLAETAIDQDINQEEFKRILKRMLEYSLKLSDNVLKWSSCKIKDVQSDDISQLSSDSRSLLKYTNRLLELKNMSDWIRKKPQLPGIDQLRNELRKPMTDYQFPMRPRSKKLFNVTVRTPEVEIPSAASTSSTEKPAIPVTSHKGSKSDSFVTGANQTFKVDKAKSKKRNSVSQHQRKISIAAGDGTESCKHCNETVTPEWRRGPYGNRTLCNACGLFYCKLVRKFDKKDANVLMHYRKAKSPEDRRVPESMDVPRSFIETLENDEDIDDNFNMRPKAPSQ</sequence>
<dbReference type="PROSITE" id="PS50114">
    <property type="entry name" value="GATA_ZN_FINGER_2"/>
    <property type="match status" value="1"/>
</dbReference>
<evidence type="ECO:0000256" key="3">
    <source>
        <dbReference type="ARBA" id="ARBA00022833"/>
    </source>
</evidence>
<dbReference type="PROSITE" id="PS00344">
    <property type="entry name" value="GATA_ZN_FINGER_1"/>
    <property type="match status" value="1"/>
</dbReference>
<keyword evidence="8" id="KW-1185">Reference proteome</keyword>
<protein>
    <submittedName>
        <fullName evidence="7">WGS project CCBQ000000000 data, contig 00107</fullName>
    </submittedName>
</protein>
<dbReference type="InterPro" id="IPR051140">
    <property type="entry name" value="GATA_TF"/>
</dbReference>
<keyword evidence="2 4" id="KW-0863">Zinc-finger</keyword>
<dbReference type="EMBL" id="CCBQ010000004">
    <property type="protein sequence ID" value="CDO91785.1"/>
    <property type="molecule type" value="Genomic_DNA"/>
</dbReference>
<dbReference type="Gene3D" id="3.30.50.10">
    <property type="entry name" value="Erythroid Transcription Factor GATA-1, subunit A"/>
    <property type="match status" value="1"/>
</dbReference>
<dbReference type="Pfam" id="PF00320">
    <property type="entry name" value="GATA"/>
    <property type="match status" value="1"/>
</dbReference>
<dbReference type="OrthoDB" id="2162994at2759"/>
<keyword evidence="1" id="KW-0479">Metal-binding</keyword>
<gene>
    <name evidence="7" type="ORF">KLDO_g118</name>
</gene>
<dbReference type="GO" id="GO:0008270">
    <property type="term" value="F:zinc ion binding"/>
    <property type="evidence" value="ECO:0007669"/>
    <property type="project" value="UniProtKB-KW"/>
</dbReference>
<dbReference type="GO" id="GO:0043565">
    <property type="term" value="F:sequence-specific DNA binding"/>
    <property type="evidence" value="ECO:0007669"/>
    <property type="project" value="InterPro"/>
</dbReference>
<evidence type="ECO:0000256" key="1">
    <source>
        <dbReference type="ARBA" id="ARBA00022723"/>
    </source>
</evidence>
<dbReference type="InterPro" id="IPR000679">
    <property type="entry name" value="Znf_GATA"/>
</dbReference>
<proteinExistence type="predicted"/>
<evidence type="ECO:0000256" key="5">
    <source>
        <dbReference type="SAM" id="MobiDB-lite"/>
    </source>
</evidence>